<gene>
    <name evidence="2" type="primary">SUVC03G1160</name>
    <name evidence="2" type="ORF">SUVC_03G1160</name>
</gene>
<accession>A0AA35JCU5</accession>
<dbReference type="EMBL" id="OX365914">
    <property type="protein sequence ID" value="CAI4057390.1"/>
    <property type="molecule type" value="Genomic_DNA"/>
</dbReference>
<dbReference type="Proteomes" id="UP001162090">
    <property type="component" value="Chromosome 3"/>
</dbReference>
<dbReference type="Pfam" id="PF13432">
    <property type="entry name" value="TPR_16"/>
    <property type="match status" value="1"/>
</dbReference>
<evidence type="ECO:0000313" key="2">
    <source>
        <dbReference type="EMBL" id="CAI4057390.1"/>
    </source>
</evidence>
<name>A0AA35JCU5_SACUV</name>
<organism evidence="2 3">
    <name type="scientific">Saccharomyces uvarum</name>
    <name type="common">Yeast</name>
    <name type="synonym">Saccharomyces bayanus var. uvarum</name>
    <dbReference type="NCBI Taxonomy" id="230603"/>
    <lineage>
        <taxon>Eukaryota</taxon>
        <taxon>Fungi</taxon>
        <taxon>Dikarya</taxon>
        <taxon>Ascomycota</taxon>
        <taxon>Saccharomycotina</taxon>
        <taxon>Saccharomycetes</taxon>
        <taxon>Saccharomycetales</taxon>
        <taxon>Saccharomycetaceae</taxon>
        <taxon>Saccharomyces</taxon>
    </lineage>
</organism>
<evidence type="ECO:0000313" key="3">
    <source>
        <dbReference type="Proteomes" id="UP001162090"/>
    </source>
</evidence>
<dbReference type="SUPFAM" id="SSF48452">
    <property type="entry name" value="TPR-like"/>
    <property type="match status" value="1"/>
</dbReference>
<proteinExistence type="predicted"/>
<sequence length="111" mass="12239">MMQFERDKEEGNELYKQGLYRDAIGCYDRLIAAQPQNPVGHSNKAMALIKLGEHAQAIEACQQGLQLAASPQHAALRAKLLYRLQLAQAAVAPLRIPVVEVDELPAGFDRS</sequence>
<evidence type="ECO:0000256" key="1">
    <source>
        <dbReference type="ARBA" id="ARBA00022803"/>
    </source>
</evidence>
<dbReference type="Gene3D" id="1.25.40.10">
    <property type="entry name" value="Tetratricopeptide repeat domain"/>
    <property type="match status" value="1"/>
</dbReference>
<dbReference type="PANTHER" id="PTHR46423:SF1">
    <property type="entry name" value="RNA POLYMERASE II-ASSOCIATED PROTEIN 3"/>
    <property type="match status" value="1"/>
</dbReference>
<dbReference type="GO" id="GO:0101031">
    <property type="term" value="C:protein folding chaperone complex"/>
    <property type="evidence" value="ECO:0007669"/>
    <property type="project" value="TreeGrafter"/>
</dbReference>
<dbReference type="InterPro" id="IPR011990">
    <property type="entry name" value="TPR-like_helical_dom_sf"/>
</dbReference>
<keyword evidence="1" id="KW-0802">TPR repeat</keyword>
<dbReference type="SMART" id="SM00028">
    <property type="entry name" value="TPR"/>
    <property type="match status" value="2"/>
</dbReference>
<dbReference type="InterPro" id="IPR019734">
    <property type="entry name" value="TPR_rpt"/>
</dbReference>
<dbReference type="AlphaFoldDB" id="A0AA35JCU5"/>
<protein>
    <recommendedName>
        <fullName evidence="4">Tetratricopeptide repeat protein</fullName>
    </recommendedName>
</protein>
<evidence type="ECO:0008006" key="4">
    <source>
        <dbReference type="Google" id="ProtNLM"/>
    </source>
</evidence>
<dbReference type="PANTHER" id="PTHR46423">
    <property type="entry name" value="RNA POLYMERASE II-ASSOCIATED PROTEIN 3"/>
    <property type="match status" value="1"/>
</dbReference>
<reference evidence="2" key="1">
    <citation type="submission" date="2022-10" db="EMBL/GenBank/DDBJ databases">
        <authorList>
            <person name="Byrne P K."/>
        </authorList>
    </citation>
    <scope>NUCLEOTIDE SEQUENCE</scope>
    <source>
        <strain evidence="2">CBS7001</strain>
    </source>
</reference>
<dbReference type="InterPro" id="IPR051966">
    <property type="entry name" value="RPAP3"/>
</dbReference>